<dbReference type="EMBL" id="QXFU01000871">
    <property type="protein sequence ID" value="KAE9017810.1"/>
    <property type="molecule type" value="Genomic_DNA"/>
</dbReference>
<feature type="region of interest" description="Disordered" evidence="1">
    <location>
        <begin position="38"/>
        <end position="170"/>
    </location>
</feature>
<dbReference type="AlphaFoldDB" id="A0A6A3LGX9"/>
<accession>A0A6A3LGX9</accession>
<reference evidence="2 3" key="1">
    <citation type="submission" date="2018-09" db="EMBL/GenBank/DDBJ databases">
        <title>Genomic investigation of the strawberry pathogen Phytophthora fragariae indicates pathogenicity is determined by transcriptional variation in three key races.</title>
        <authorList>
            <person name="Adams T.M."/>
            <person name="Armitage A.D."/>
            <person name="Sobczyk M.K."/>
            <person name="Bates H.J."/>
            <person name="Dunwell J.M."/>
            <person name="Nellist C.F."/>
            <person name="Harrison R.J."/>
        </authorList>
    </citation>
    <scope>NUCLEOTIDE SEQUENCE [LARGE SCALE GENOMIC DNA]</scope>
    <source>
        <strain evidence="2 3">SCRP324</strain>
    </source>
</reference>
<evidence type="ECO:0000313" key="2">
    <source>
        <dbReference type="EMBL" id="KAE9017810.1"/>
    </source>
</evidence>
<organism evidence="2 3">
    <name type="scientific">Phytophthora rubi</name>
    <dbReference type="NCBI Taxonomy" id="129364"/>
    <lineage>
        <taxon>Eukaryota</taxon>
        <taxon>Sar</taxon>
        <taxon>Stramenopiles</taxon>
        <taxon>Oomycota</taxon>
        <taxon>Peronosporomycetes</taxon>
        <taxon>Peronosporales</taxon>
        <taxon>Peronosporaceae</taxon>
        <taxon>Phytophthora</taxon>
    </lineage>
</organism>
<sequence>MKLGPKASKLALQRVVRRQVGLTIHAAMEIASLPKQRSNIRTEPLHGTRLTSTRGSLATKANAKRDLEDLSGLTEQLTHRRASRRISTSAGSMPPKRSARSAKAPSKPRAVGPKTRAAKAKYVSSALKEATETAEEAVRSRGSTAEGERRSRSRSKTPEAASGKEESPQP</sequence>
<name>A0A6A3LGX9_9STRA</name>
<gene>
    <name evidence="2" type="ORF">PR002_g13284</name>
</gene>
<evidence type="ECO:0000313" key="3">
    <source>
        <dbReference type="Proteomes" id="UP000435112"/>
    </source>
</evidence>
<dbReference type="OrthoDB" id="119232at2759"/>
<comment type="caution">
    <text evidence="2">The sequence shown here is derived from an EMBL/GenBank/DDBJ whole genome shotgun (WGS) entry which is preliminary data.</text>
</comment>
<proteinExistence type="predicted"/>
<dbReference type="Proteomes" id="UP000435112">
    <property type="component" value="Unassembled WGS sequence"/>
</dbReference>
<protein>
    <submittedName>
        <fullName evidence="2">Uncharacterized protein</fullName>
    </submittedName>
</protein>
<evidence type="ECO:0000256" key="1">
    <source>
        <dbReference type="SAM" id="MobiDB-lite"/>
    </source>
</evidence>